<name>I1A5P9_9BACT</name>
<dbReference type="EMBL" id="AJFU01000005">
    <property type="protein sequence ID" value="EIE41820.1"/>
    <property type="molecule type" value="Genomic_DNA"/>
</dbReference>
<dbReference type="PATRIC" id="fig|1131455.3.peg.409"/>
<keyword evidence="2" id="KW-1185">Reference proteome</keyword>
<evidence type="ECO:0000313" key="2">
    <source>
        <dbReference type="Proteomes" id="UP000006229"/>
    </source>
</evidence>
<organism evidence="1 2">
    <name type="scientific">Mycoplasmopsis canis UFG4</name>
    <dbReference type="NCBI Taxonomy" id="1131455"/>
    <lineage>
        <taxon>Bacteria</taxon>
        <taxon>Bacillati</taxon>
        <taxon>Mycoplasmatota</taxon>
        <taxon>Mycoplasmoidales</taxon>
        <taxon>Metamycoplasmataceae</taxon>
        <taxon>Mycoplasmopsis</taxon>
    </lineage>
</organism>
<proteinExistence type="predicted"/>
<accession>I1A5P9</accession>
<protein>
    <submittedName>
        <fullName evidence="1">Uncharacterized protein</fullName>
    </submittedName>
</protein>
<dbReference type="AlphaFoldDB" id="I1A5P9"/>
<dbReference type="Proteomes" id="UP000006229">
    <property type="component" value="Unassembled WGS sequence"/>
</dbReference>
<gene>
    <name evidence="1" type="ORF">MCANUFG4_02016</name>
</gene>
<reference evidence="1 2" key="1">
    <citation type="journal article" date="2012" name="J. Bacteriol.">
        <title>Genome annotation of five Mycoplasma canis strains.</title>
        <authorList>
            <person name="Brown D.R."/>
            <person name="May M."/>
            <person name="Michaels D.L."/>
            <person name="Barbet A.F."/>
        </authorList>
    </citation>
    <scope>NUCLEOTIDE SEQUENCE [LARGE SCALE GENOMIC DNA]</scope>
    <source>
        <strain evidence="1 2">UFG4</strain>
    </source>
</reference>
<evidence type="ECO:0000313" key="1">
    <source>
        <dbReference type="EMBL" id="EIE41820.1"/>
    </source>
</evidence>
<sequence length="343" mass="40557">MRNSQAEKALIENGYIKELPEMLRSFTNENNKHYEQLYNLFYVKNNESLNKNTRFYKNYNEIIRTIEEKIGDDKFEELEQIAHYLVDNVKFNINIIRDNGDDALTKVFQQLNQYSKKLGALDLLRNLIFEKTQGKQVLINLFNNSVNLFFRKSQKEDEDENLKEIKAFLDAWLVKSFRNDDINRINEKFYDNTTKAFEKFKILVDHYESSENIVLEMWKQVVLYEYSKTGTFDVVNKIMQSDKTTFKKEGLELKNFVLEIEDRAQEIKFMSFQIHHITSGGSKSIYAPLIWSLAEKMEIFKSKNLRNDVASLFSKALHKIEKFGALWEISFKGQSFSKQIIAI</sequence>
<comment type="caution">
    <text evidence="1">The sequence shown here is derived from an EMBL/GenBank/DDBJ whole genome shotgun (WGS) entry which is preliminary data.</text>
</comment>
<dbReference type="RefSeq" id="WP_004797162.1">
    <property type="nucleotide sequence ID" value="NZ_AJFU01000005.1"/>
</dbReference>